<dbReference type="Pfam" id="PF00132">
    <property type="entry name" value="Hexapep"/>
    <property type="match status" value="2"/>
</dbReference>
<evidence type="ECO:0000313" key="4">
    <source>
        <dbReference type="EMBL" id="MBB6714600.1"/>
    </source>
</evidence>
<dbReference type="Pfam" id="PF17836">
    <property type="entry name" value="PglD_N"/>
    <property type="match status" value="1"/>
</dbReference>
<keyword evidence="4" id="KW-0808">Transferase</keyword>
<feature type="domain" description="PglD N-terminal" evidence="3">
    <location>
        <begin position="3"/>
        <end position="84"/>
    </location>
</feature>
<feature type="binding site" evidence="2">
    <location>
        <position position="148"/>
    </location>
    <ligand>
        <name>acetyl-CoA</name>
        <dbReference type="ChEBI" id="CHEBI:57288"/>
    </ligand>
</feature>
<dbReference type="InterPro" id="IPR020019">
    <property type="entry name" value="AcTrfase_PglD-like"/>
</dbReference>
<reference evidence="4 5" key="1">
    <citation type="submission" date="2020-08" db="EMBL/GenBank/DDBJ databases">
        <title>Clostridia isolated from Swiss meat.</title>
        <authorList>
            <person name="Wambui J."/>
            <person name="Stevens M.J.A."/>
            <person name="Stephan R."/>
        </authorList>
    </citation>
    <scope>NUCLEOTIDE SEQUENCE [LARGE SCALE GENOMIC DNA]</scope>
    <source>
        <strain evidence="4 5">CM001</strain>
    </source>
</reference>
<dbReference type="Proteomes" id="UP000585258">
    <property type="component" value="Unassembled WGS sequence"/>
</dbReference>
<evidence type="ECO:0000313" key="5">
    <source>
        <dbReference type="Proteomes" id="UP000585258"/>
    </source>
</evidence>
<feature type="site" description="Increases basicity of active site His" evidence="1">
    <location>
        <position position="140"/>
    </location>
</feature>
<dbReference type="InterPro" id="IPR011004">
    <property type="entry name" value="Trimer_LpxA-like_sf"/>
</dbReference>
<dbReference type="NCBIfam" id="TIGR03570">
    <property type="entry name" value="NeuD_NnaD"/>
    <property type="match status" value="1"/>
</dbReference>
<protein>
    <submittedName>
        <fullName evidence="4">Acetyltransferase</fullName>
    </submittedName>
</protein>
<dbReference type="InterPro" id="IPR041561">
    <property type="entry name" value="PglD_N"/>
</dbReference>
<feature type="binding site" evidence="2">
    <location>
        <position position="72"/>
    </location>
    <ligand>
        <name>substrate</name>
    </ligand>
</feature>
<proteinExistence type="predicted"/>
<dbReference type="GO" id="GO:0016740">
    <property type="term" value="F:transferase activity"/>
    <property type="evidence" value="ECO:0007669"/>
    <property type="project" value="UniProtKB-KW"/>
</dbReference>
<feature type="active site" description="Proton acceptor" evidence="1">
    <location>
        <position position="139"/>
    </location>
</feature>
<dbReference type="EMBL" id="JACKWY010000004">
    <property type="protein sequence ID" value="MBB6714600.1"/>
    <property type="molecule type" value="Genomic_DNA"/>
</dbReference>
<gene>
    <name evidence="4" type="ORF">H7E68_07635</name>
</gene>
<name>A0A7X0VRH3_9CLOT</name>
<dbReference type="InterPro" id="IPR050179">
    <property type="entry name" value="Trans_hexapeptide_repeat"/>
</dbReference>
<comment type="caution">
    <text evidence="4">The sequence shown here is derived from an EMBL/GenBank/DDBJ whole genome shotgun (WGS) entry which is preliminary data.</text>
</comment>
<dbReference type="CDD" id="cd03360">
    <property type="entry name" value="LbH_AT_putative"/>
    <property type="match status" value="1"/>
</dbReference>
<organism evidence="4 5">
    <name type="scientific">Clostridium gasigenes</name>
    <dbReference type="NCBI Taxonomy" id="94869"/>
    <lineage>
        <taxon>Bacteria</taxon>
        <taxon>Bacillati</taxon>
        <taxon>Bacillota</taxon>
        <taxon>Clostridia</taxon>
        <taxon>Eubacteriales</taxon>
        <taxon>Clostridiaceae</taxon>
        <taxon>Clostridium</taxon>
    </lineage>
</organism>
<dbReference type="RefSeq" id="WP_185164156.1">
    <property type="nucleotide sequence ID" value="NZ_JACKWY010000004.1"/>
</dbReference>
<dbReference type="PANTHER" id="PTHR43300">
    <property type="entry name" value="ACETYLTRANSFERASE"/>
    <property type="match status" value="1"/>
</dbReference>
<dbReference type="PANTHER" id="PTHR43300:SF7">
    <property type="entry name" value="UDP-N-ACETYLBACILLOSAMINE N-ACETYLTRANSFERASE"/>
    <property type="match status" value="1"/>
</dbReference>
<dbReference type="Gene3D" id="3.40.50.20">
    <property type="match status" value="1"/>
</dbReference>
<dbReference type="SUPFAM" id="SSF51161">
    <property type="entry name" value="Trimeric LpxA-like enzymes"/>
    <property type="match status" value="1"/>
</dbReference>
<sequence length="209" mass="21716">MKKIVLVGGGGHCSSVLDSILKMGEFNPVCITDYVNIGKEILGVKVIGDDSMLDELYNSGILYAFITVGSVGNPMIRIKIQENLKRIGFKIPPIIDSDALISSNAIIEDGVFVGKGAIVNVSAVIKKNAIINTGAIVEHDCIIGEFVHVAPGSTVSGGVTIGDNSHIGAGSVVIEGMKVGDNCLIGAGSVIIRDVESNSKICGNPGRKI</sequence>
<evidence type="ECO:0000259" key="3">
    <source>
        <dbReference type="Pfam" id="PF17836"/>
    </source>
</evidence>
<dbReference type="InterPro" id="IPR001451">
    <property type="entry name" value="Hexapep"/>
</dbReference>
<evidence type="ECO:0000256" key="1">
    <source>
        <dbReference type="PIRSR" id="PIRSR620019-1"/>
    </source>
</evidence>
<dbReference type="Gene3D" id="2.160.10.10">
    <property type="entry name" value="Hexapeptide repeat proteins"/>
    <property type="match status" value="1"/>
</dbReference>
<dbReference type="AlphaFoldDB" id="A0A7X0VRH3"/>
<evidence type="ECO:0000256" key="2">
    <source>
        <dbReference type="PIRSR" id="PIRSR620019-2"/>
    </source>
</evidence>
<accession>A0A7X0VRH3</accession>